<keyword evidence="4 7" id="KW-0812">Transmembrane</keyword>
<feature type="domain" description="ABC3 transporter permease C-terminal" evidence="8">
    <location>
        <begin position="272"/>
        <end position="405"/>
    </location>
</feature>
<dbReference type="PANTHER" id="PTHR30489:SF0">
    <property type="entry name" value="LIPOPROTEIN-RELEASING SYSTEM TRANSMEMBRANE PROTEIN LOLE"/>
    <property type="match status" value="1"/>
</dbReference>
<evidence type="ECO:0000256" key="2">
    <source>
        <dbReference type="ARBA" id="ARBA00005236"/>
    </source>
</evidence>
<sequence length="412" mass="45603">MYLMKIAVRNLFRRKSRTFIIAGMLALAIFFALIFDSFMGGMMDLSFSNIIDFESGHMEVGLESFFDDDDLDLDNLFFYNSELTGEIDSLNGHIENTAVIDFSANLIAGREEYPALVRAVEPESFQRVFKYDEYLVAGEFVREGQPGLVIGQDLADLLELEVGDYFTLLFQDRNNSFNTLQGEVQGIVHTPNPDMNLGMVIVDKSYAASSLGAESAEASQILARFENREIAVEQAFLLSERLQGTDFSARSWREFSDTMVAMEAWGDLEIRFIMALILLVGAIGIVNLVVLSALERVEEIGMMKAMGLKESEIVKVFLLESAGVGVAGGLFGLFLGSLATVFLSNIGVDLQVLYGDATLAMGIPIIGRVYGTWNLDSYIIFFVFGLIVSVGASLIPSYWAARKDPVDAIYHR</sequence>
<evidence type="ECO:0000256" key="3">
    <source>
        <dbReference type="ARBA" id="ARBA00022475"/>
    </source>
</evidence>
<evidence type="ECO:0000256" key="1">
    <source>
        <dbReference type="ARBA" id="ARBA00004651"/>
    </source>
</evidence>
<dbReference type="AlphaFoldDB" id="A0A931APY5"/>
<organism evidence="9 10">
    <name type="scientific">Halonatronomonas betaini</name>
    <dbReference type="NCBI Taxonomy" id="2778430"/>
    <lineage>
        <taxon>Bacteria</taxon>
        <taxon>Bacillati</taxon>
        <taxon>Bacillota</taxon>
        <taxon>Clostridia</taxon>
        <taxon>Halanaerobiales</taxon>
        <taxon>Halarsenatibacteraceae</taxon>
        <taxon>Halonatronomonas</taxon>
    </lineage>
</organism>
<keyword evidence="10" id="KW-1185">Reference proteome</keyword>
<evidence type="ECO:0000313" key="10">
    <source>
        <dbReference type="Proteomes" id="UP000621436"/>
    </source>
</evidence>
<evidence type="ECO:0000256" key="4">
    <source>
        <dbReference type="ARBA" id="ARBA00022692"/>
    </source>
</evidence>
<feature type="transmembrane region" description="Helical" evidence="7">
    <location>
        <begin position="272"/>
        <end position="295"/>
    </location>
</feature>
<accession>A0A931APY5</accession>
<keyword evidence="5 7" id="KW-1133">Transmembrane helix</keyword>
<comment type="caution">
    <text evidence="9">The sequence shown here is derived from an EMBL/GenBank/DDBJ whole genome shotgun (WGS) entry which is preliminary data.</text>
</comment>
<evidence type="ECO:0000313" key="9">
    <source>
        <dbReference type="EMBL" id="MBF8436337.1"/>
    </source>
</evidence>
<name>A0A931APY5_9FIRM</name>
<evidence type="ECO:0000256" key="7">
    <source>
        <dbReference type="SAM" id="Phobius"/>
    </source>
</evidence>
<dbReference type="EMBL" id="JADPIE010000002">
    <property type="protein sequence ID" value="MBF8436337.1"/>
    <property type="molecule type" value="Genomic_DNA"/>
</dbReference>
<dbReference type="InterPro" id="IPR003838">
    <property type="entry name" value="ABC3_permease_C"/>
</dbReference>
<feature type="transmembrane region" description="Helical" evidence="7">
    <location>
        <begin position="20"/>
        <end position="43"/>
    </location>
</feature>
<dbReference type="PANTHER" id="PTHR30489">
    <property type="entry name" value="LIPOPROTEIN-RELEASING SYSTEM TRANSMEMBRANE PROTEIN LOLE"/>
    <property type="match status" value="1"/>
</dbReference>
<dbReference type="Pfam" id="PF02687">
    <property type="entry name" value="FtsX"/>
    <property type="match status" value="1"/>
</dbReference>
<comment type="similarity">
    <text evidence="2">Belongs to the ABC-4 integral membrane protein family. LolC/E subfamily.</text>
</comment>
<protein>
    <submittedName>
        <fullName evidence="9">ABC transporter permease</fullName>
    </submittedName>
</protein>
<proteinExistence type="inferred from homology"/>
<reference evidence="9" key="1">
    <citation type="submission" date="2020-11" db="EMBL/GenBank/DDBJ databases">
        <title>Halonatronomonas betainensis gen. nov., sp. nov. a novel haloalkaliphilic representative of the family Halanaerobiacae capable of betaine degradation.</title>
        <authorList>
            <person name="Boltyanskaya Y."/>
            <person name="Kevbrin V."/>
            <person name="Detkova E."/>
            <person name="Grouzdev D.S."/>
            <person name="Koziaeva V."/>
            <person name="Zhilina T."/>
        </authorList>
    </citation>
    <scope>NUCLEOTIDE SEQUENCE</scope>
    <source>
        <strain evidence="9">Z-7014</strain>
    </source>
</reference>
<dbReference type="GO" id="GO:0044874">
    <property type="term" value="P:lipoprotein localization to outer membrane"/>
    <property type="evidence" value="ECO:0007669"/>
    <property type="project" value="TreeGrafter"/>
</dbReference>
<keyword evidence="3" id="KW-1003">Cell membrane</keyword>
<dbReference type="RefSeq" id="WP_270453165.1">
    <property type="nucleotide sequence ID" value="NZ_JADPIE010000002.1"/>
</dbReference>
<evidence type="ECO:0000256" key="5">
    <source>
        <dbReference type="ARBA" id="ARBA00022989"/>
    </source>
</evidence>
<dbReference type="InterPro" id="IPR051447">
    <property type="entry name" value="Lipoprotein-release_system"/>
</dbReference>
<evidence type="ECO:0000256" key="6">
    <source>
        <dbReference type="ARBA" id="ARBA00023136"/>
    </source>
</evidence>
<keyword evidence="6 7" id="KW-0472">Membrane</keyword>
<comment type="subcellular location">
    <subcellularLocation>
        <location evidence="1">Cell membrane</location>
        <topology evidence="1">Multi-pass membrane protein</topology>
    </subcellularLocation>
</comment>
<dbReference type="Proteomes" id="UP000621436">
    <property type="component" value="Unassembled WGS sequence"/>
</dbReference>
<dbReference type="GO" id="GO:0098797">
    <property type="term" value="C:plasma membrane protein complex"/>
    <property type="evidence" value="ECO:0007669"/>
    <property type="project" value="TreeGrafter"/>
</dbReference>
<feature type="transmembrane region" description="Helical" evidence="7">
    <location>
        <begin position="378"/>
        <end position="401"/>
    </location>
</feature>
<gene>
    <name evidence="9" type="ORF">I0Q91_04530</name>
</gene>
<feature type="transmembrane region" description="Helical" evidence="7">
    <location>
        <begin position="316"/>
        <end position="343"/>
    </location>
</feature>
<evidence type="ECO:0000259" key="8">
    <source>
        <dbReference type="Pfam" id="PF02687"/>
    </source>
</evidence>